<evidence type="ECO:0000256" key="9">
    <source>
        <dbReference type="SAM" id="MobiDB-lite"/>
    </source>
</evidence>
<dbReference type="InterPro" id="IPR027417">
    <property type="entry name" value="P-loop_NTPase"/>
</dbReference>
<evidence type="ECO:0000256" key="5">
    <source>
        <dbReference type="ARBA" id="ARBA00022840"/>
    </source>
</evidence>
<dbReference type="PROSITE" id="PS50893">
    <property type="entry name" value="ABC_TRANSPORTER_2"/>
    <property type="match status" value="1"/>
</dbReference>
<comment type="similarity">
    <text evidence="8">Belongs to the ABC transporter superfamily. Drug exporter-1 (DrugE1) (TC 3.A.1.105) family.</text>
</comment>
<sequence>MKQIYREAGAAQSNGAEWAVEAYGLVKTFGDNRAVDGVNLNVRTGSIYGVLGPNGAGKTTTIRMLATLLRPDTGTARIFGHDVIKESQIVRQLIGVTGQYASVDEALSATENLIIFSRLLGLSRQEAKRKAEELLEEFGLTEAARRPLKNFSGGMRRRLDLAASLIAQPPLIFLDEPTTGLDPRTRSQMWDTIRRLVKTGSTVLLTTQYLEEADQLADRIAVIDYGRVIAEGTADELKMSVGTSSLHLRVQEAQDIAKARRLIEQVLKVPSGISSEAGEITAPMANADLVTDLLLALRSEGIPLSEMSVQKPTLDEVFLTITGHRAAGEGNGAAATDTAGSPAAATAYESRTGEGTTV</sequence>
<feature type="region of interest" description="Disordered" evidence="9">
    <location>
        <begin position="329"/>
        <end position="358"/>
    </location>
</feature>
<dbReference type="EMBL" id="BMIW01000048">
    <property type="protein sequence ID" value="GGG17436.1"/>
    <property type="molecule type" value="Genomic_DNA"/>
</dbReference>
<dbReference type="InterPro" id="IPR025302">
    <property type="entry name" value="DrrA1/2-like_C"/>
</dbReference>
<reference evidence="12" key="1">
    <citation type="journal article" date="2019" name="Int. J. Syst. Evol. Microbiol.">
        <title>The Global Catalogue of Microorganisms (GCM) 10K type strain sequencing project: providing services to taxonomists for standard genome sequencing and annotation.</title>
        <authorList>
            <consortium name="The Broad Institute Genomics Platform"/>
            <consortium name="The Broad Institute Genome Sequencing Center for Infectious Disease"/>
            <person name="Wu L."/>
            <person name="Ma J."/>
        </authorList>
    </citation>
    <scope>NUCLEOTIDE SEQUENCE [LARGE SCALE GENOMIC DNA]</scope>
    <source>
        <strain evidence="12">CGMCC 1.15420</strain>
    </source>
</reference>
<keyword evidence="3" id="KW-1003">Cell membrane</keyword>
<dbReference type="PANTHER" id="PTHR42711:SF19">
    <property type="entry name" value="DOXORUBICIN RESISTANCE ATP-BINDING PROTEIN DRRA"/>
    <property type="match status" value="1"/>
</dbReference>
<evidence type="ECO:0000259" key="10">
    <source>
        <dbReference type="PROSITE" id="PS50893"/>
    </source>
</evidence>
<gene>
    <name evidence="11" type="ORF">GCM10010913_44400</name>
</gene>
<comment type="caution">
    <text evidence="11">The sequence shown here is derived from an EMBL/GenBank/DDBJ whole genome shotgun (WGS) entry which is preliminary data.</text>
</comment>
<evidence type="ECO:0000256" key="4">
    <source>
        <dbReference type="ARBA" id="ARBA00022741"/>
    </source>
</evidence>
<feature type="domain" description="ABC transporter" evidence="10">
    <location>
        <begin position="20"/>
        <end position="250"/>
    </location>
</feature>
<dbReference type="GO" id="GO:0005524">
    <property type="term" value="F:ATP binding"/>
    <property type="evidence" value="ECO:0007669"/>
    <property type="project" value="UniProtKB-KW"/>
</dbReference>
<keyword evidence="4" id="KW-0547">Nucleotide-binding</keyword>
<dbReference type="InterPro" id="IPR003593">
    <property type="entry name" value="AAA+_ATPase"/>
</dbReference>
<name>A0ABQ1W822_9BACL</name>
<evidence type="ECO:0000313" key="12">
    <source>
        <dbReference type="Proteomes" id="UP000608420"/>
    </source>
</evidence>
<evidence type="ECO:0000256" key="8">
    <source>
        <dbReference type="ARBA" id="ARBA00049985"/>
    </source>
</evidence>
<dbReference type="PROSITE" id="PS00211">
    <property type="entry name" value="ABC_TRANSPORTER_1"/>
    <property type="match status" value="1"/>
</dbReference>
<evidence type="ECO:0000256" key="1">
    <source>
        <dbReference type="ARBA" id="ARBA00004413"/>
    </source>
</evidence>
<feature type="compositionally biased region" description="Low complexity" evidence="9">
    <location>
        <begin position="333"/>
        <end position="347"/>
    </location>
</feature>
<dbReference type="InterPro" id="IPR003439">
    <property type="entry name" value="ABC_transporter-like_ATP-bd"/>
</dbReference>
<protein>
    <submittedName>
        <fullName evidence="11">Daunorubicin resistance protein DrrA family ABC transporter ATP-binding protein</fullName>
    </submittedName>
</protein>
<dbReference type="SUPFAM" id="SSF52540">
    <property type="entry name" value="P-loop containing nucleoside triphosphate hydrolases"/>
    <property type="match status" value="1"/>
</dbReference>
<dbReference type="PANTHER" id="PTHR42711">
    <property type="entry name" value="ABC TRANSPORTER ATP-BINDING PROTEIN"/>
    <property type="match status" value="1"/>
</dbReference>
<dbReference type="NCBIfam" id="TIGR01188">
    <property type="entry name" value="drrA"/>
    <property type="match status" value="1"/>
</dbReference>
<dbReference type="Pfam" id="PF00005">
    <property type="entry name" value="ABC_tran"/>
    <property type="match status" value="1"/>
</dbReference>
<keyword evidence="5 11" id="KW-0067">ATP-binding</keyword>
<proteinExistence type="inferred from homology"/>
<evidence type="ECO:0000256" key="3">
    <source>
        <dbReference type="ARBA" id="ARBA00022475"/>
    </source>
</evidence>
<keyword evidence="2" id="KW-0813">Transport</keyword>
<dbReference type="Pfam" id="PF13732">
    <property type="entry name" value="DrrA1-3_C"/>
    <property type="match status" value="1"/>
</dbReference>
<evidence type="ECO:0000256" key="7">
    <source>
        <dbReference type="ARBA" id="ARBA00023136"/>
    </source>
</evidence>
<dbReference type="InterPro" id="IPR005894">
    <property type="entry name" value="DrrA"/>
</dbReference>
<dbReference type="RefSeq" id="WP_229717200.1">
    <property type="nucleotide sequence ID" value="NZ_BMIW01000048.1"/>
</dbReference>
<dbReference type="Gene3D" id="3.40.50.300">
    <property type="entry name" value="P-loop containing nucleotide triphosphate hydrolases"/>
    <property type="match status" value="1"/>
</dbReference>
<evidence type="ECO:0000313" key="11">
    <source>
        <dbReference type="EMBL" id="GGG17436.1"/>
    </source>
</evidence>
<organism evidence="11 12">
    <name type="scientific">Paenibacillus aceti</name>
    <dbReference type="NCBI Taxonomy" id="1820010"/>
    <lineage>
        <taxon>Bacteria</taxon>
        <taxon>Bacillati</taxon>
        <taxon>Bacillota</taxon>
        <taxon>Bacilli</taxon>
        <taxon>Bacillales</taxon>
        <taxon>Paenibacillaceae</taxon>
        <taxon>Paenibacillus</taxon>
    </lineage>
</organism>
<keyword evidence="12" id="KW-1185">Reference proteome</keyword>
<dbReference type="SMART" id="SM00382">
    <property type="entry name" value="AAA"/>
    <property type="match status" value="1"/>
</dbReference>
<evidence type="ECO:0000256" key="2">
    <source>
        <dbReference type="ARBA" id="ARBA00022448"/>
    </source>
</evidence>
<accession>A0ABQ1W822</accession>
<dbReference type="InterPro" id="IPR050763">
    <property type="entry name" value="ABC_transporter_ATP-binding"/>
</dbReference>
<dbReference type="Proteomes" id="UP000608420">
    <property type="component" value="Unassembled WGS sequence"/>
</dbReference>
<keyword evidence="7" id="KW-0472">Membrane</keyword>
<comment type="subcellular location">
    <subcellularLocation>
        <location evidence="1">Cell membrane</location>
        <topology evidence="1">Peripheral membrane protein</topology>
        <orientation evidence="1">Cytoplasmic side</orientation>
    </subcellularLocation>
</comment>
<keyword evidence="6" id="KW-1278">Translocase</keyword>
<evidence type="ECO:0000256" key="6">
    <source>
        <dbReference type="ARBA" id="ARBA00022967"/>
    </source>
</evidence>
<dbReference type="InterPro" id="IPR017871">
    <property type="entry name" value="ABC_transporter-like_CS"/>
</dbReference>